<dbReference type="EMBL" id="JWZT01000041">
    <property type="protein sequence ID" value="KII75092.1"/>
    <property type="molecule type" value="Genomic_DNA"/>
</dbReference>
<accession>A0A0C2NM55</accession>
<comment type="caution">
    <text evidence="2">The sequence shown here is derived from an EMBL/GenBank/DDBJ whole genome shotgun (WGS) entry which is preliminary data.</text>
</comment>
<evidence type="ECO:0000256" key="1">
    <source>
        <dbReference type="SAM" id="MobiDB-lite"/>
    </source>
</evidence>
<organism evidence="2 3">
    <name type="scientific">Thelohanellus kitauei</name>
    <name type="common">Myxosporean</name>
    <dbReference type="NCBI Taxonomy" id="669202"/>
    <lineage>
        <taxon>Eukaryota</taxon>
        <taxon>Metazoa</taxon>
        <taxon>Cnidaria</taxon>
        <taxon>Myxozoa</taxon>
        <taxon>Myxosporea</taxon>
        <taxon>Bivalvulida</taxon>
        <taxon>Platysporina</taxon>
        <taxon>Myxobolidae</taxon>
        <taxon>Thelohanellus</taxon>
    </lineage>
</organism>
<evidence type="ECO:0000313" key="2">
    <source>
        <dbReference type="EMBL" id="KII75092.1"/>
    </source>
</evidence>
<evidence type="ECO:0000313" key="3">
    <source>
        <dbReference type="Proteomes" id="UP000031668"/>
    </source>
</evidence>
<dbReference type="Proteomes" id="UP000031668">
    <property type="component" value="Unassembled WGS sequence"/>
</dbReference>
<name>A0A0C2NM55_THEKT</name>
<gene>
    <name evidence="2" type="ORF">RF11_04343</name>
</gene>
<sequence>MREIRYSENTGNTGDSTTHNGMRTINGRTIPARPQNIVQLNQPQGVQPVNLGLYNPLHPSNYMPIINHENNRSRSFRRRNQSRNGASNIESYRNQNDGIFATRYINNQSIAITNIQQEQFYAQQTRSLQINITLRVQNRNHQNMADMNTNNNGLRIEISSENIFNDEMMPNHLNSQRLPVASLGNITGHISIIDTNQGLASEVFQHDLDNYFNSLSSADYAHLWEILEMIRRL</sequence>
<reference evidence="2 3" key="1">
    <citation type="journal article" date="2014" name="Genome Biol. Evol.">
        <title>The genome of the myxosporean Thelohanellus kitauei shows adaptations to nutrient acquisition within its fish host.</title>
        <authorList>
            <person name="Yang Y."/>
            <person name="Xiong J."/>
            <person name="Zhou Z."/>
            <person name="Huo F."/>
            <person name="Miao W."/>
            <person name="Ran C."/>
            <person name="Liu Y."/>
            <person name="Zhang J."/>
            <person name="Feng J."/>
            <person name="Wang M."/>
            <person name="Wang M."/>
            <person name="Wang L."/>
            <person name="Yao B."/>
        </authorList>
    </citation>
    <scope>NUCLEOTIDE SEQUENCE [LARGE SCALE GENOMIC DNA]</scope>
    <source>
        <strain evidence="2">Wuqing</strain>
    </source>
</reference>
<feature type="region of interest" description="Disordered" evidence="1">
    <location>
        <begin position="1"/>
        <end position="26"/>
    </location>
</feature>
<protein>
    <submittedName>
        <fullName evidence="2">Uncharacterized protein</fullName>
    </submittedName>
</protein>
<proteinExistence type="predicted"/>
<dbReference type="AlphaFoldDB" id="A0A0C2NM55"/>
<keyword evidence="3" id="KW-1185">Reference proteome</keyword>
<feature type="region of interest" description="Disordered" evidence="1">
    <location>
        <begin position="70"/>
        <end position="90"/>
    </location>
</feature>
<feature type="compositionally biased region" description="Polar residues" evidence="1">
    <location>
        <begin position="7"/>
        <end position="26"/>
    </location>
</feature>